<organism evidence="1 2">
    <name type="scientific">Kinneretia aquatilis</name>
    <dbReference type="NCBI Taxonomy" id="2070761"/>
    <lineage>
        <taxon>Bacteria</taxon>
        <taxon>Pseudomonadati</taxon>
        <taxon>Pseudomonadota</taxon>
        <taxon>Betaproteobacteria</taxon>
        <taxon>Burkholderiales</taxon>
        <taxon>Sphaerotilaceae</taxon>
        <taxon>Roseateles</taxon>
    </lineage>
</organism>
<gene>
    <name evidence="1" type="ORF">C1O66_19100</name>
</gene>
<evidence type="ECO:0000313" key="1">
    <source>
        <dbReference type="EMBL" id="PND39844.1"/>
    </source>
</evidence>
<dbReference type="SUPFAM" id="SSF56300">
    <property type="entry name" value="Metallo-dependent phosphatases"/>
    <property type="match status" value="1"/>
</dbReference>
<dbReference type="InterPro" id="IPR038607">
    <property type="entry name" value="PhoD-like_sf"/>
</dbReference>
<accession>A0A2N8L2B2</accession>
<dbReference type="PANTHER" id="PTHR33987:SF1">
    <property type="entry name" value="CALCINEURIN-LIKE METALLO-PHOSPHOESTERASE SUPERFAMILY PROTEIN"/>
    <property type="match status" value="1"/>
</dbReference>
<dbReference type="AlphaFoldDB" id="A0A2N8L2B2"/>
<evidence type="ECO:0008006" key="3">
    <source>
        <dbReference type="Google" id="ProtNLM"/>
    </source>
</evidence>
<evidence type="ECO:0000313" key="2">
    <source>
        <dbReference type="Proteomes" id="UP000235916"/>
    </source>
</evidence>
<proteinExistence type="predicted"/>
<sequence>MKVAFTSCMSVQVYPQQPVWDWIAAAQPDRLLLLGDSVYLDVEAPKPPRQMSNNEFAQHLHHRWSSQLAQKQFRALLAQLGPGRTHAIWDDHDFLWDNACGAAIRAQPPQSSKIPLSNAFFKAFRAALDAPDGFPVAYTDPVFWNPQEPAPATPSLQLEADLWLHLSDGRSWRTETTFVAQDKRQLLGAAQRNKFGKAIAANPQALHLFANGSTSKDWKNYPNDWEWLKAQAAQQRTLLLSGDVHHNDVDAFHTGGLPLHEVTSSGAAVRDAVVVGKKEQNHGMLEISADTVEIRLFHKNVEQSELRRELSRQSWLPVA</sequence>
<dbReference type="PANTHER" id="PTHR33987">
    <property type="entry name" value="CALCINEURIN-LIKE METALLO-PHOSPHOESTERASE SUPERFAMILY PROTEIN"/>
    <property type="match status" value="1"/>
</dbReference>
<dbReference type="EMBL" id="POSP01000003">
    <property type="protein sequence ID" value="PND39844.1"/>
    <property type="molecule type" value="Genomic_DNA"/>
</dbReference>
<reference evidence="1 2" key="1">
    <citation type="submission" date="2018-01" db="EMBL/GenBank/DDBJ databases">
        <title>Draft genome sequence of Paucibacter aquatile CR182 isolated from freshwater of the Nakdong River.</title>
        <authorList>
            <person name="Choi A."/>
            <person name="Chung E.J."/>
        </authorList>
    </citation>
    <scope>NUCLEOTIDE SEQUENCE [LARGE SCALE GENOMIC DNA]</scope>
    <source>
        <strain evidence="1 2">CR182</strain>
    </source>
</reference>
<comment type="caution">
    <text evidence="1">The sequence shown here is derived from an EMBL/GenBank/DDBJ whole genome shotgun (WGS) entry which is preliminary data.</text>
</comment>
<dbReference type="InterPro" id="IPR029052">
    <property type="entry name" value="Metallo-depent_PP-like"/>
</dbReference>
<dbReference type="Proteomes" id="UP000235916">
    <property type="component" value="Unassembled WGS sequence"/>
</dbReference>
<dbReference type="Gene3D" id="3.60.21.70">
    <property type="entry name" value="PhoD-like phosphatase"/>
    <property type="match status" value="1"/>
</dbReference>
<name>A0A2N8L2B2_9BURK</name>
<protein>
    <recommendedName>
        <fullName evidence="3">PhoD-like phosphatase metallophosphatase domain-containing protein</fullName>
    </recommendedName>
</protein>
<dbReference type="RefSeq" id="WP_102769744.1">
    <property type="nucleotide sequence ID" value="NZ_POSP01000003.1"/>
</dbReference>
<dbReference type="OrthoDB" id="327733at2"/>
<keyword evidence="2" id="KW-1185">Reference proteome</keyword>